<organism evidence="2 3">
    <name type="scientific">Pararhodospirillum photometricum DSM 122</name>
    <dbReference type="NCBI Taxonomy" id="1150469"/>
    <lineage>
        <taxon>Bacteria</taxon>
        <taxon>Pseudomonadati</taxon>
        <taxon>Pseudomonadota</taxon>
        <taxon>Alphaproteobacteria</taxon>
        <taxon>Rhodospirillales</taxon>
        <taxon>Rhodospirillaceae</taxon>
        <taxon>Pararhodospirillum</taxon>
    </lineage>
</organism>
<evidence type="ECO:0000313" key="3">
    <source>
        <dbReference type="Proteomes" id="UP000033220"/>
    </source>
</evidence>
<dbReference type="AlphaFoldDB" id="H6SLW1"/>
<reference evidence="2 3" key="1">
    <citation type="submission" date="2012-02" db="EMBL/GenBank/DDBJ databases">
        <title>Shotgun genome sequence of Phaeospirillum photometricum DSM 122.</title>
        <authorList>
            <person name="Duquesne K."/>
            <person name="Sturgis J."/>
        </authorList>
    </citation>
    <scope>NUCLEOTIDE SEQUENCE [LARGE SCALE GENOMIC DNA]</scope>
    <source>
        <strain evidence="2">DSM 122</strain>
        <strain evidence="3">DSM122</strain>
    </source>
</reference>
<evidence type="ECO:0008006" key="4">
    <source>
        <dbReference type="Google" id="ProtNLM"/>
    </source>
</evidence>
<keyword evidence="3" id="KW-1185">Reference proteome</keyword>
<name>H6SLW1_PARPM</name>
<dbReference type="Proteomes" id="UP000033220">
    <property type="component" value="Chromosome DSM 122"/>
</dbReference>
<sequence length="72" mass="8022">MMATLEELEAQLAEARNIRRSLVSQMSYADGSSVSYRISGQDAIIREIEAEIGRLQSVKRVRTVRFYGGSGL</sequence>
<dbReference type="PATRIC" id="fig|1150469.3.peg.2653"/>
<dbReference type="STRING" id="1150469.RSPPHO_00726"/>
<evidence type="ECO:0000313" key="2">
    <source>
        <dbReference type="EMBL" id="CCG08976.1"/>
    </source>
</evidence>
<dbReference type="EMBL" id="HE663493">
    <property type="protein sequence ID" value="CCG08976.1"/>
    <property type="molecule type" value="Genomic_DNA"/>
</dbReference>
<dbReference type="KEGG" id="rpm:RSPPHO_00726"/>
<dbReference type="EMBL" id="HE663493">
    <property type="protein sequence ID" value="CCG07352.1"/>
    <property type="molecule type" value="Genomic_DNA"/>
</dbReference>
<dbReference type="KEGG" id="rpm:RSPPHO_02350"/>
<protein>
    <recommendedName>
        <fullName evidence="4">GpW</fullName>
    </recommendedName>
</protein>
<gene>
    <name evidence="1" type="ORF">RSPPHO_00726</name>
    <name evidence="2" type="ORF">RSPPHO_02350</name>
</gene>
<dbReference type="HOGENOM" id="CLU_2719704_0_0_5"/>
<evidence type="ECO:0000313" key="1">
    <source>
        <dbReference type="EMBL" id="CCG07352.1"/>
    </source>
</evidence>
<proteinExistence type="predicted"/>
<accession>H6SLW1</accession>